<proteinExistence type="inferred from homology"/>
<dbReference type="InterPro" id="IPR037588">
    <property type="entry name" value="MLST8"/>
</dbReference>
<feature type="compositionally biased region" description="Basic residues" evidence="5">
    <location>
        <begin position="448"/>
        <end position="462"/>
    </location>
</feature>
<dbReference type="SUPFAM" id="SSF50978">
    <property type="entry name" value="WD40 repeat-like"/>
    <property type="match status" value="1"/>
</dbReference>
<dbReference type="EMBL" id="ML986584">
    <property type="protein sequence ID" value="KAF2269015.1"/>
    <property type="molecule type" value="Genomic_DNA"/>
</dbReference>
<feature type="repeat" description="WD" evidence="4">
    <location>
        <begin position="1081"/>
        <end position="1107"/>
    </location>
</feature>
<evidence type="ECO:0000313" key="6">
    <source>
        <dbReference type="EMBL" id="KAF2269015.1"/>
    </source>
</evidence>
<feature type="compositionally biased region" description="Polar residues" evidence="5">
    <location>
        <begin position="59"/>
        <end position="69"/>
    </location>
</feature>
<keyword evidence="7" id="KW-1185">Reference proteome</keyword>
<dbReference type="SMART" id="SM00320">
    <property type="entry name" value="WD40"/>
    <property type="match status" value="6"/>
</dbReference>
<feature type="compositionally biased region" description="Low complexity" evidence="5">
    <location>
        <begin position="501"/>
        <end position="516"/>
    </location>
</feature>
<evidence type="ECO:0000256" key="2">
    <source>
        <dbReference type="ARBA" id="ARBA00022574"/>
    </source>
</evidence>
<gene>
    <name evidence="6" type="ORF">CC78DRAFT_612877</name>
</gene>
<dbReference type="GO" id="GO:0031932">
    <property type="term" value="C:TORC2 complex"/>
    <property type="evidence" value="ECO:0007669"/>
    <property type="project" value="InterPro"/>
</dbReference>
<dbReference type="PANTHER" id="PTHR19842:SF0">
    <property type="entry name" value="TARGET OF RAPAMYCIN COMPLEX SUBUNIT LST8"/>
    <property type="match status" value="1"/>
</dbReference>
<dbReference type="Proteomes" id="UP000800093">
    <property type="component" value="Unassembled WGS sequence"/>
</dbReference>
<dbReference type="PANTHER" id="PTHR19842">
    <property type="entry name" value="G BETA-LIKE PROTEIN GBL"/>
    <property type="match status" value="1"/>
</dbReference>
<dbReference type="Gene3D" id="2.130.10.10">
    <property type="entry name" value="YVTN repeat-like/Quinoprotein amine dehydrogenase"/>
    <property type="match status" value="1"/>
</dbReference>
<evidence type="ECO:0000256" key="3">
    <source>
        <dbReference type="ARBA" id="ARBA00022737"/>
    </source>
</evidence>
<dbReference type="InterPro" id="IPR001680">
    <property type="entry name" value="WD40_rpt"/>
</dbReference>
<dbReference type="Pfam" id="PF00400">
    <property type="entry name" value="WD40"/>
    <property type="match status" value="3"/>
</dbReference>
<dbReference type="InterPro" id="IPR019775">
    <property type="entry name" value="WD40_repeat_CS"/>
</dbReference>
<evidence type="ECO:0000256" key="1">
    <source>
        <dbReference type="ARBA" id="ARBA00009890"/>
    </source>
</evidence>
<comment type="similarity">
    <text evidence="1">Belongs to the WD repeat LST8 family.</text>
</comment>
<dbReference type="PROSITE" id="PS50294">
    <property type="entry name" value="WD_REPEATS_REGION"/>
    <property type="match status" value="1"/>
</dbReference>
<feature type="region of interest" description="Disordered" evidence="5">
    <location>
        <begin position="396"/>
        <end position="429"/>
    </location>
</feature>
<sequence length="1427" mass="159024">MAAPEGREPIDLTNSDDEGELLNPNIARRPNKIPIPLPPSVHRPQEPSAAYDPVYTGAHNGNETLSSSYGRGKRRKLLTSGEGKSATPQKPTQHDQSSVAGKENGSGYIADDGFSIHRTGSSAHRAWVSQENFHQSDPGTKLEVMNQMPTIRTLNAALKTKGTKSPPSGEMSVNGSITLPISRLSTDGTDGLRPLYISRQLSSPSLSIPSNMSSRKDNSMELDMPEPDVDIYEVTHPDLDAFKPRAFPFNKATKTPKPQNTACGQYSDSAMFSSSAAPKTQVNTRSPVLQSGESSSMAIDLTIDEDEDLSAPKSSLAPQGPIAPIRFTEDDRLLFFLREVKMASRQEISEYFSSRKSYNLQNQYTHNLNRRDQRQDLERPNLLKELAADATRYRSAAPIGNDVRPRRGRPSRKMQILKQQPPFVPITSPLLDDPLLDGVSSASVVASHKSRERPPGRPRGRPRRDIQEVDYTWPRRNRSLRAEESLDEDVSKNNSRGTSLPFRSSEPSEEPSVGPETVLPVDQPLEVDFEVEDASIGLSTTDVATSGRDLPYLNYSQRMVIKGNLWNGDWDQFHGRTWQGSTIHVDFSQDEVEIVVKVVYETLHLLPQPRSNNRHKQLKRALKGQPESKLIQLVDLLRRRLPRRKWESINSFLQDAQAGKLHIIPHIERLGAVRPNRKFSSDPTESTSSMVRQRELGTQTRRGWNSTCRPLSYRMKNNVFDTLGPAFSYTGASSDVHTVAWSPDGQCFAAGAVCVTDPDSMQYNRPNNLLYGDVTNKVIHELAEHSVYRPRTKSGPNSTHAMYVSQDPKLFTTVSAVAFSPKGDYMFSTGYDWHACIWRIRTDGEQPELIRALKHKAEVDLLAVSCDGKMATAAKKWTSNAVKVITIDDQEHISKHSYTSMKATERPDFNILPTSLQFEPNEGRMLLAGFGANKRQDRLDMNGDICLWDVETQQQLQVHGSTRNVFDAAFNPSQRIQPLFGVGCVAGINVNRGIRSLIRTYDMRALNKYGLVMELECPSLDMNDIVYCPYDENYIAASCTSGATYVWDLRKPDFYLYRLSHGRSIMPLDDDVDREIADTGVRFLSWGENATRLYTGSSDGTVKVWDIARSPKDVFIKDLITVDSGIMSGAFSPDKSRLIIGEVNGSINVLEVGRDDCSVKDTEKFKYLEYQDMDNAASEMESTQIGSDSGRAIASQLLANGEMQYAPFGGLPIRQAVQGPSYSGPFDSSVDAPFLREQALKFQLSLAKTPGSQCDIPACKDNVVKITSEDIGESGRSGDRIPDELRRQWTMELSDLKIVPGKSKCTNCGRPARVLDSVTDTKQALLCERCAFACFRCGSNICVHTQTETLTCDVCKGVWDIGVLGYECMKDVGRFVVPTMVPRLERFGRELMMKRMHEDEATFGDEMNALTEYYHSLAVAQPALPLL</sequence>
<name>A0A9P4N9C9_9PLEO</name>
<reference evidence="7" key="1">
    <citation type="journal article" date="2020" name="Stud. Mycol.">
        <title>101 Dothideomycetes genomes: A test case for predicting lifestyles and emergence of pathogens.</title>
        <authorList>
            <person name="Haridas S."/>
            <person name="Albert R."/>
            <person name="Binder M."/>
            <person name="Bloem J."/>
            <person name="LaButti K."/>
            <person name="Salamov A."/>
            <person name="Andreopoulos B."/>
            <person name="Baker S."/>
            <person name="Barry K."/>
            <person name="Bills G."/>
            <person name="Bluhm B."/>
            <person name="Cannon C."/>
            <person name="Castanera R."/>
            <person name="Culley D."/>
            <person name="Daum C."/>
            <person name="Ezra D."/>
            <person name="Gonzalez J."/>
            <person name="Henrissat B."/>
            <person name="Kuo A."/>
            <person name="Liang C."/>
            <person name="Lipzen A."/>
            <person name="Lutzoni F."/>
            <person name="Magnuson J."/>
            <person name="Mondo S."/>
            <person name="Nolan M."/>
            <person name="Ohm R."/>
            <person name="Pangilinan J."/>
            <person name="Park H.-J."/>
            <person name="Ramirez L."/>
            <person name="Alfaro M."/>
            <person name="Sun H."/>
            <person name="Tritt A."/>
            <person name="Yoshinaga Y."/>
            <person name="Zwiers L.-H."/>
            <person name="Turgeon B."/>
            <person name="Goodwin S."/>
            <person name="Spatafora J."/>
            <person name="Crous P."/>
            <person name="Grigoriev I."/>
        </authorList>
    </citation>
    <scope>NUCLEOTIDE SEQUENCE [LARGE SCALE GENOMIC DNA]</scope>
    <source>
        <strain evidence="7">CBS 304.66</strain>
    </source>
</reference>
<protein>
    <submittedName>
        <fullName evidence="6">WD40 repeat-like protein</fullName>
    </submittedName>
</protein>
<accession>A0A9P4N9C9</accession>
<feature type="region of interest" description="Disordered" evidence="5">
    <location>
        <begin position="442"/>
        <end position="516"/>
    </location>
</feature>
<comment type="caution">
    <text evidence="6">The sequence shown here is derived from an EMBL/GenBank/DDBJ whole genome shotgun (WGS) entry which is preliminary data.</text>
</comment>
<organism evidence="6 7">
    <name type="scientific">Lojkania enalia</name>
    <dbReference type="NCBI Taxonomy" id="147567"/>
    <lineage>
        <taxon>Eukaryota</taxon>
        <taxon>Fungi</taxon>
        <taxon>Dikarya</taxon>
        <taxon>Ascomycota</taxon>
        <taxon>Pezizomycotina</taxon>
        <taxon>Dothideomycetes</taxon>
        <taxon>Pleosporomycetidae</taxon>
        <taxon>Pleosporales</taxon>
        <taxon>Pleosporales incertae sedis</taxon>
        <taxon>Lojkania</taxon>
    </lineage>
</organism>
<dbReference type="InterPro" id="IPR015943">
    <property type="entry name" value="WD40/YVTN_repeat-like_dom_sf"/>
</dbReference>
<feature type="region of interest" description="Disordered" evidence="5">
    <location>
        <begin position="1"/>
        <end position="116"/>
    </location>
</feature>
<keyword evidence="2 4" id="KW-0853">WD repeat</keyword>
<dbReference type="PROSITE" id="PS00678">
    <property type="entry name" value="WD_REPEATS_1"/>
    <property type="match status" value="1"/>
</dbReference>
<dbReference type="OrthoDB" id="10248252at2759"/>
<evidence type="ECO:0000313" key="7">
    <source>
        <dbReference type="Proteomes" id="UP000800093"/>
    </source>
</evidence>
<dbReference type="InterPro" id="IPR036322">
    <property type="entry name" value="WD40_repeat_dom_sf"/>
</dbReference>
<feature type="compositionally biased region" description="Polar residues" evidence="5">
    <location>
        <begin position="86"/>
        <end position="99"/>
    </location>
</feature>
<feature type="compositionally biased region" description="Basic and acidic residues" evidence="5">
    <location>
        <begin position="1"/>
        <end position="10"/>
    </location>
</feature>
<evidence type="ECO:0000256" key="5">
    <source>
        <dbReference type="SAM" id="MobiDB-lite"/>
    </source>
</evidence>
<dbReference type="PROSITE" id="PS50082">
    <property type="entry name" value="WD_REPEATS_2"/>
    <property type="match status" value="1"/>
</dbReference>
<keyword evidence="3" id="KW-0677">Repeat</keyword>
<dbReference type="GO" id="GO:0031929">
    <property type="term" value="P:TOR signaling"/>
    <property type="evidence" value="ECO:0007669"/>
    <property type="project" value="InterPro"/>
</dbReference>
<dbReference type="GO" id="GO:0031931">
    <property type="term" value="C:TORC1 complex"/>
    <property type="evidence" value="ECO:0007669"/>
    <property type="project" value="InterPro"/>
</dbReference>
<evidence type="ECO:0000256" key="4">
    <source>
        <dbReference type="PROSITE-ProRule" id="PRU00221"/>
    </source>
</evidence>
<dbReference type="GO" id="GO:0032956">
    <property type="term" value="P:regulation of actin cytoskeleton organization"/>
    <property type="evidence" value="ECO:0007669"/>
    <property type="project" value="TreeGrafter"/>
</dbReference>